<gene>
    <name evidence="5" type="ORF">L618_000400001130</name>
</gene>
<feature type="binding site" evidence="1">
    <location>
        <position position="27"/>
    </location>
    <ligand>
        <name>Zn(2+)</name>
        <dbReference type="ChEBI" id="CHEBI:29105"/>
    </ligand>
</feature>
<protein>
    <submittedName>
        <fullName evidence="5">23S rRNA (Guanine745-N1)-methyltransferase</fullName>
    </submittedName>
</protein>
<dbReference type="InterPro" id="IPR029063">
    <property type="entry name" value="SAM-dependent_MTases_sf"/>
</dbReference>
<feature type="binding site" evidence="2">
    <location>
        <begin position="111"/>
        <end position="112"/>
    </location>
    <ligand>
        <name>S-adenosyl-L-methionine</name>
        <dbReference type="ChEBI" id="CHEBI:59789"/>
    </ligand>
</feature>
<evidence type="ECO:0000259" key="3">
    <source>
        <dbReference type="Pfam" id="PF13649"/>
    </source>
</evidence>
<sequence>MLADVIDLLACPHCESALDLDDNVVVCDRGHSFDVARQGYVSLLAGGSTPFTGDTADMIAARADFLGAGHYDLIRRAVADACVDTADSVDTGAHAVDTAADAAILEVGAGTGQYLASVLDALPAARGIGLDVSKPAVRRIARSHPRTGAILADAWQRLPVKSASLTHVLSVFAPRNAAESHRVLAPGGTLVVATPTSEHLRELVELPGMVSVDDRKTERLSSALSGRFERAGRTDVRFTASLPRDVLGLVAGMGPSAHHVTSDRRAELLASLPDPFDVTVSVTVTTWRRIGTADEPTAP</sequence>
<evidence type="ECO:0000259" key="4">
    <source>
        <dbReference type="Pfam" id="PF21302"/>
    </source>
</evidence>
<keyword evidence="1" id="KW-0479">Metal-binding</keyword>
<dbReference type="Gene3D" id="3.40.50.150">
    <property type="entry name" value="Vaccinia Virus protein VP39"/>
    <property type="match status" value="1"/>
</dbReference>
<dbReference type="InterPro" id="IPR048647">
    <property type="entry name" value="RlmA_N"/>
</dbReference>
<dbReference type="PIRSF" id="PIRSF018249">
    <property type="entry name" value="MyrA_prd"/>
    <property type="match status" value="1"/>
</dbReference>
<dbReference type="Proteomes" id="UP000317573">
    <property type="component" value="Unassembled WGS sequence"/>
</dbReference>
<dbReference type="SUPFAM" id="SSF53335">
    <property type="entry name" value="S-adenosyl-L-methionine-dependent methyltransferases"/>
    <property type="match status" value="1"/>
</dbReference>
<dbReference type="GO" id="GO:0032259">
    <property type="term" value="P:methylation"/>
    <property type="evidence" value="ECO:0007669"/>
    <property type="project" value="UniProtKB-KW"/>
</dbReference>
<keyword evidence="1" id="KW-0862">Zinc</keyword>
<dbReference type="GO" id="GO:0008168">
    <property type="term" value="F:methyltransferase activity"/>
    <property type="evidence" value="ECO:0007669"/>
    <property type="project" value="UniProtKB-KW"/>
</dbReference>
<feature type="domain" description="23S rRNA (guanine(745)-N(1))-methyltransferase N-terminal" evidence="4">
    <location>
        <begin position="10"/>
        <end position="44"/>
    </location>
</feature>
<dbReference type="Pfam" id="PF21302">
    <property type="entry name" value="Zn_ribbon_RlmA"/>
    <property type="match status" value="1"/>
</dbReference>
<dbReference type="RefSeq" id="WP_145692664.1">
    <property type="nucleotide sequence ID" value="NZ_VLJT01000039.1"/>
</dbReference>
<dbReference type="InterPro" id="IPR016718">
    <property type="entry name" value="rRNA_m1G-MeTrfase_A_prd"/>
</dbReference>
<feature type="binding site" evidence="1">
    <location>
        <position position="14"/>
    </location>
    <ligand>
        <name>Zn(2+)</name>
        <dbReference type="ChEBI" id="CHEBI:29105"/>
    </ligand>
</feature>
<comment type="caution">
    <text evidence="5">The sequence shown here is derived from an EMBL/GenBank/DDBJ whole genome shotgun (WGS) entry which is preliminary data.</text>
</comment>
<evidence type="ECO:0000256" key="2">
    <source>
        <dbReference type="PIRSR" id="PIRSR018249-2"/>
    </source>
</evidence>
<feature type="domain" description="Methyltransferase" evidence="3">
    <location>
        <begin position="104"/>
        <end position="188"/>
    </location>
</feature>
<feature type="binding site" evidence="2">
    <location>
        <position position="199"/>
    </location>
    <ligand>
        <name>S-adenosyl-L-methionine</name>
        <dbReference type="ChEBI" id="CHEBI:59789"/>
    </ligand>
</feature>
<dbReference type="EMBL" id="VLJT01000039">
    <property type="protein sequence ID" value="TWH10632.1"/>
    <property type="molecule type" value="Genomic_DNA"/>
</dbReference>
<name>A0A562DLT8_RHORH</name>
<feature type="binding site" evidence="1">
    <location>
        <position position="11"/>
    </location>
    <ligand>
        <name>Zn(2+)</name>
        <dbReference type="ChEBI" id="CHEBI:29105"/>
    </ligand>
</feature>
<evidence type="ECO:0000313" key="6">
    <source>
        <dbReference type="Proteomes" id="UP000317573"/>
    </source>
</evidence>
<feature type="binding site" evidence="1">
    <location>
        <position position="31"/>
    </location>
    <ligand>
        <name>Zn(2+)</name>
        <dbReference type="ChEBI" id="CHEBI:29105"/>
    </ligand>
</feature>
<dbReference type="AlphaFoldDB" id="A0A562DLT8"/>
<evidence type="ECO:0000313" key="5">
    <source>
        <dbReference type="EMBL" id="TWH10632.1"/>
    </source>
</evidence>
<reference evidence="5 6" key="1">
    <citation type="submission" date="2019-07" db="EMBL/GenBank/DDBJ databases">
        <title>Genome sequencing of lignin-degrading bacterial isolates.</title>
        <authorList>
            <person name="Gladden J."/>
        </authorList>
    </citation>
    <scope>NUCLEOTIDE SEQUENCE [LARGE SCALE GENOMIC DNA]</scope>
    <source>
        <strain evidence="5 6">J45</strain>
    </source>
</reference>
<keyword evidence="5" id="KW-0808">Transferase</keyword>
<dbReference type="Pfam" id="PF13649">
    <property type="entry name" value="Methyltransf_25"/>
    <property type="match status" value="1"/>
</dbReference>
<organism evidence="5 6">
    <name type="scientific">Rhodococcus rhodochrous J45</name>
    <dbReference type="NCBI Taxonomy" id="935266"/>
    <lineage>
        <taxon>Bacteria</taxon>
        <taxon>Bacillati</taxon>
        <taxon>Actinomycetota</taxon>
        <taxon>Actinomycetes</taxon>
        <taxon>Mycobacteriales</taxon>
        <taxon>Nocardiaceae</taxon>
        <taxon>Rhodococcus</taxon>
    </lineage>
</organism>
<dbReference type="GO" id="GO:0046872">
    <property type="term" value="F:metal ion binding"/>
    <property type="evidence" value="ECO:0007669"/>
    <property type="project" value="UniProtKB-KW"/>
</dbReference>
<evidence type="ECO:0000256" key="1">
    <source>
        <dbReference type="PIRSR" id="PIRSR018249-1"/>
    </source>
</evidence>
<feature type="binding site" evidence="2">
    <location>
        <position position="71"/>
    </location>
    <ligand>
        <name>S-adenosyl-L-methionine</name>
        <dbReference type="ChEBI" id="CHEBI:59789"/>
    </ligand>
</feature>
<keyword evidence="2" id="KW-0949">S-adenosyl-L-methionine</keyword>
<dbReference type="InterPro" id="IPR041698">
    <property type="entry name" value="Methyltransf_25"/>
</dbReference>
<keyword evidence="5" id="KW-0489">Methyltransferase</keyword>
<dbReference type="CDD" id="cd02440">
    <property type="entry name" value="AdoMet_MTases"/>
    <property type="match status" value="1"/>
</dbReference>
<accession>A0A562DLT8</accession>
<proteinExistence type="predicted"/>